<dbReference type="AlphaFoldDB" id="A0A5B8MHI9"/>
<dbReference type="GO" id="GO:0005666">
    <property type="term" value="C:RNA polymerase III complex"/>
    <property type="evidence" value="ECO:0007669"/>
    <property type="project" value="InterPro"/>
</dbReference>
<proteinExistence type="inferred from homology"/>
<name>A0A5B8MHI9_9CHLO</name>
<reference evidence="7 8" key="1">
    <citation type="submission" date="2018-07" db="EMBL/GenBank/DDBJ databases">
        <title>The complete nuclear genome of the prasinophyte Chloropicon primus (CCMP1205).</title>
        <authorList>
            <person name="Pombert J.-F."/>
            <person name="Otis C."/>
            <person name="Turmel M."/>
            <person name="Lemieux C."/>
        </authorList>
    </citation>
    <scope>NUCLEOTIDE SEQUENCE [LARGE SCALE GENOMIC DNA]</scope>
    <source>
        <strain evidence="7 8">CCMP1205</strain>
    </source>
</reference>
<comment type="subcellular location">
    <subcellularLocation>
        <location evidence="1">Nucleus</location>
    </subcellularLocation>
</comment>
<dbReference type="EMBL" id="CP031035">
    <property type="protein sequence ID" value="QDZ18832.1"/>
    <property type="molecule type" value="Genomic_DNA"/>
</dbReference>
<evidence type="ECO:0000313" key="8">
    <source>
        <dbReference type="Proteomes" id="UP000316726"/>
    </source>
</evidence>
<gene>
    <name evidence="7" type="ORF">A3770_02p13500</name>
</gene>
<dbReference type="STRING" id="1764295.A0A5B8MHI9"/>
<evidence type="ECO:0000256" key="6">
    <source>
        <dbReference type="SAM" id="MobiDB-lite"/>
    </source>
</evidence>
<comment type="similarity">
    <text evidence="2">Belongs to the eukaryotic RPC34/RPC39 RNA polymerase subunit family.</text>
</comment>
<dbReference type="InterPro" id="IPR036390">
    <property type="entry name" value="WH_DNA-bd_sf"/>
</dbReference>
<dbReference type="FunFam" id="1.10.10.10:FF:000116">
    <property type="entry name" value="DNA-directed RNA polymerase III subunit RPC6"/>
    <property type="match status" value="1"/>
</dbReference>
<dbReference type="InterPro" id="IPR036388">
    <property type="entry name" value="WH-like_DNA-bd_sf"/>
</dbReference>
<organism evidence="7 8">
    <name type="scientific">Chloropicon primus</name>
    <dbReference type="NCBI Taxonomy" id="1764295"/>
    <lineage>
        <taxon>Eukaryota</taxon>
        <taxon>Viridiplantae</taxon>
        <taxon>Chlorophyta</taxon>
        <taxon>Chloropicophyceae</taxon>
        <taxon>Chloropicales</taxon>
        <taxon>Chloropicaceae</taxon>
        <taxon>Chloropicon</taxon>
    </lineage>
</organism>
<dbReference type="Pfam" id="PF05158">
    <property type="entry name" value="RNA_pol_Rpc34"/>
    <property type="match status" value="1"/>
</dbReference>
<keyword evidence="3" id="KW-0240">DNA-directed RNA polymerase</keyword>
<protein>
    <submittedName>
        <fullName evidence="7">Subunit Rpc34 of RNA polymerase</fullName>
    </submittedName>
</protein>
<accession>A0A5B8MHI9</accession>
<feature type="region of interest" description="Disordered" evidence="6">
    <location>
        <begin position="1"/>
        <end position="21"/>
    </location>
</feature>
<evidence type="ECO:0000256" key="5">
    <source>
        <dbReference type="ARBA" id="ARBA00023242"/>
    </source>
</evidence>
<dbReference type="GO" id="GO:0005737">
    <property type="term" value="C:cytoplasm"/>
    <property type="evidence" value="ECO:0007669"/>
    <property type="project" value="UniProtKB-ARBA"/>
</dbReference>
<dbReference type="PANTHER" id="PTHR12780">
    <property type="entry name" value="RNA POLYMERASE III DNA DIRECTED , 39KD SUBUNIT-RELATED"/>
    <property type="match status" value="1"/>
</dbReference>
<evidence type="ECO:0000256" key="2">
    <source>
        <dbReference type="ARBA" id="ARBA00011038"/>
    </source>
</evidence>
<dbReference type="InterPro" id="IPR007832">
    <property type="entry name" value="RNA_pol_Rpc34"/>
</dbReference>
<dbReference type="Proteomes" id="UP000316726">
    <property type="component" value="Chromosome 2"/>
</dbReference>
<evidence type="ECO:0000313" key="7">
    <source>
        <dbReference type="EMBL" id="QDZ18832.1"/>
    </source>
</evidence>
<evidence type="ECO:0000256" key="4">
    <source>
        <dbReference type="ARBA" id="ARBA00023163"/>
    </source>
</evidence>
<feature type="region of interest" description="Disordered" evidence="6">
    <location>
        <begin position="310"/>
        <end position="346"/>
    </location>
</feature>
<keyword evidence="4" id="KW-0804">Transcription</keyword>
<dbReference type="GO" id="GO:0005654">
    <property type="term" value="C:nucleoplasm"/>
    <property type="evidence" value="ECO:0007669"/>
    <property type="project" value="UniProtKB-ARBA"/>
</dbReference>
<evidence type="ECO:0000256" key="1">
    <source>
        <dbReference type="ARBA" id="ARBA00004123"/>
    </source>
</evidence>
<dbReference type="SUPFAM" id="SSF46785">
    <property type="entry name" value="Winged helix' DNA-binding domain"/>
    <property type="match status" value="1"/>
</dbReference>
<dbReference type="GO" id="GO:0006383">
    <property type="term" value="P:transcription by RNA polymerase III"/>
    <property type="evidence" value="ECO:0007669"/>
    <property type="project" value="InterPro"/>
</dbReference>
<keyword evidence="5" id="KW-0539">Nucleus</keyword>
<evidence type="ECO:0000256" key="3">
    <source>
        <dbReference type="ARBA" id="ARBA00022478"/>
    </source>
</evidence>
<dbReference type="OrthoDB" id="613763at2759"/>
<sequence>MGRSKKSSTTSNDEAAAHSSEVSDEVWVKRVVALLKEAEGEGLQSSELERKLQEEHGYLGDHEFIVNVLARVVNHLLAEHKIQLLEGGAADGSGKRKVFYKLNRQEEQRKLKGLGREDLLVYQIIQSSSDMGIWTKDLKMKAGLQQPQVAKILKFLEQRKLIKSIKWVTNRNRKVYMAFDVQPSKEITGGAWYTNNELDEEMIGVASRVCLKSVREKGGRVSFREVAAEVKKSELFHTALDEDEVRSILKLLVYDGKLEQCDEGCSDRGVYFKLSKVKPPASLPEHLVPFLQMGWYFRSGEKRRFVERGDMGSEAAAKAESGPKNQRLGMDQGGGGSRESEETVADGEYLFFKGT</sequence>
<keyword evidence="8" id="KW-1185">Reference proteome</keyword>
<dbReference type="Gene3D" id="1.10.10.10">
    <property type="entry name" value="Winged helix-like DNA-binding domain superfamily/Winged helix DNA-binding domain"/>
    <property type="match status" value="1"/>
</dbReference>
<dbReference type="InterPro" id="IPR016049">
    <property type="entry name" value="RNA_pol_Rpc34-like"/>
</dbReference>